<dbReference type="CDD" id="cd01651">
    <property type="entry name" value="RT_G2_intron"/>
    <property type="match status" value="1"/>
</dbReference>
<gene>
    <name evidence="4" type="primary">orf765</name>
</gene>
<dbReference type="Pfam" id="PF00078">
    <property type="entry name" value="RVT_1"/>
    <property type="match status" value="1"/>
</dbReference>
<accession>A0A291LJ54</accession>
<dbReference type="InterPro" id="IPR043502">
    <property type="entry name" value="DNA/RNA_pol_sf"/>
</dbReference>
<evidence type="ECO:0000256" key="1">
    <source>
        <dbReference type="ARBA" id="ARBA00004173"/>
    </source>
</evidence>
<dbReference type="AlphaFoldDB" id="A0A291LJ54"/>
<dbReference type="InterPro" id="IPR003615">
    <property type="entry name" value="HNH_nuc"/>
</dbReference>
<keyword evidence="2 4" id="KW-0496">Mitochondrion</keyword>
<dbReference type="EMBL" id="KY575057">
    <property type="protein sequence ID" value="ATI20532.1"/>
    <property type="molecule type" value="Genomic_DNA"/>
</dbReference>
<protein>
    <submittedName>
        <fullName evidence="4">Group II intron reverse transcriptase/maturase</fullName>
    </submittedName>
</protein>
<dbReference type="SMART" id="SM00507">
    <property type="entry name" value="HNHc"/>
    <property type="match status" value="1"/>
</dbReference>
<sequence>MRGWCPSIVSLWDVHSSNMFTTAELGRGESSLLNIASQLKSSTVLNLTWVVFGWVGLSMVKAKLLQDYYSLSSCSGRYHGRDGISTLPQVLNGGICGWGSVTRLLRKGFKNKNGQPKESVRMRRTTTGLPTGSNSHGNRVTIVPSLYVVGNFTGNGGRVAVNFASSSRSYSTGCDTASEANIIKKLEDLFLRSKSNPNMPIDRNLYKLVCDIDLLNMAYDKLKSHPGQMTPGVNPETLDGMSIDVLANISNSLKSEKFDFHPGRRVQIPKRSGGTRPLTIASPRDKIVQEAMRMVLEAVYEPLFSAHSHGFRPLRGCHTALKEVKEQFQPSVWVIEGDISKCFDSIDHHKLMGLIEKKISDRKFTRLIWKSLRAGFFEFHRYQNNIAGTPQGSIISPILANIFMSQLDEFVEGLITKFNRGTKSRPSTFANTNHSRIYRAKRKGDMELVRKLSIEGWKHPWANFSDPSFKKLSYVRYADDWVVGVKGTLKEAKEFLSVIDEKLGSMGLALSKAKTKLTNLNSSSFMFLGTKISRASEFSFARKSGTSLVVRNSKKLRLMAPLPRIVTKLHETDFMEKGKSSPKFVWLSLEHRQIVHLYNSVLRGYLNYYSFVHNYGKLVSRLTWILKSSCAKLLAAKFSLRTESKVISKFGPQLNAPTMDKGKNGQKEMSFLKPSYKITLKFLTSSSPIIKSLYGSKSLATLDGLVCSVCGSEYRVEMHHVRHLKDLNPKLSLVDKLMARRRRKQIALCRNCHMRTLNLCSSAEV</sequence>
<evidence type="ECO:0000259" key="3">
    <source>
        <dbReference type="PROSITE" id="PS50878"/>
    </source>
</evidence>
<dbReference type="GO" id="GO:0005739">
    <property type="term" value="C:mitochondrion"/>
    <property type="evidence" value="ECO:0007669"/>
    <property type="project" value="UniProtKB-SubCell"/>
</dbReference>
<feature type="domain" description="Reverse transcriptase" evidence="3">
    <location>
        <begin position="249"/>
        <end position="532"/>
    </location>
</feature>
<dbReference type="InterPro" id="IPR049030">
    <property type="entry name" value="AI2M-like_HNH"/>
</dbReference>
<dbReference type="Pfam" id="PF01348">
    <property type="entry name" value="Intron_maturas2"/>
    <property type="match status" value="1"/>
</dbReference>
<evidence type="ECO:0000313" key="4">
    <source>
        <dbReference type="EMBL" id="ATI20532.1"/>
    </source>
</evidence>
<evidence type="ECO:0000256" key="2">
    <source>
        <dbReference type="ARBA" id="ARBA00023128"/>
    </source>
</evidence>
<keyword evidence="4" id="KW-0548">Nucleotidyltransferase</keyword>
<dbReference type="Pfam" id="PF21368">
    <property type="entry name" value="AI2M-like_HNH"/>
    <property type="match status" value="1"/>
</dbReference>
<geneLocation type="mitochondrion" evidence="4"/>
<dbReference type="SUPFAM" id="SSF56672">
    <property type="entry name" value="DNA/RNA polymerases"/>
    <property type="match status" value="1"/>
</dbReference>
<dbReference type="PROSITE" id="PS50878">
    <property type="entry name" value="RT_POL"/>
    <property type="match status" value="1"/>
</dbReference>
<dbReference type="InterPro" id="IPR024937">
    <property type="entry name" value="Domain_X"/>
</dbReference>
<dbReference type="GO" id="GO:0006397">
    <property type="term" value="P:mRNA processing"/>
    <property type="evidence" value="ECO:0007669"/>
    <property type="project" value="InterPro"/>
</dbReference>
<proteinExistence type="predicted"/>
<dbReference type="GO" id="GO:0003964">
    <property type="term" value="F:RNA-directed DNA polymerase activity"/>
    <property type="evidence" value="ECO:0007669"/>
    <property type="project" value="UniProtKB-KW"/>
</dbReference>
<dbReference type="PANTHER" id="PTHR34047:SF8">
    <property type="entry name" value="PROTEIN YKFC"/>
    <property type="match status" value="1"/>
</dbReference>
<dbReference type="PANTHER" id="PTHR34047">
    <property type="entry name" value="NUCLEAR INTRON MATURASE 1, MITOCHONDRIAL-RELATED"/>
    <property type="match status" value="1"/>
</dbReference>
<keyword evidence="4" id="KW-0808">Transferase</keyword>
<keyword evidence="4" id="KW-0695">RNA-directed DNA polymerase</keyword>
<name>A0A291LJ54_9PEZI</name>
<organism evidence="4">
    <name type="scientific">Juglanconis juglandina</name>
    <dbReference type="NCBI Taxonomy" id="1940567"/>
    <lineage>
        <taxon>Eukaryota</taxon>
        <taxon>Fungi</taxon>
        <taxon>Dikarya</taxon>
        <taxon>Ascomycota</taxon>
        <taxon>Pezizomycotina</taxon>
        <taxon>Sordariomycetes</taxon>
        <taxon>Sordariomycetidae</taxon>
        <taxon>Diaporthales</taxon>
        <taxon>Juglanconidaceae</taxon>
        <taxon>Juglanconis</taxon>
    </lineage>
</organism>
<dbReference type="InterPro" id="IPR051083">
    <property type="entry name" value="GrpII_Intron_Splice-Mob/Def"/>
</dbReference>
<comment type="subcellular location">
    <subcellularLocation>
        <location evidence="1">Mitochondrion</location>
    </subcellularLocation>
</comment>
<reference evidence="4" key="1">
    <citation type="submission" date="2017-02" db="EMBL/GenBank/DDBJ databases">
        <title>Fungal Comparative Genomics of Melanconis species and Ophiognomonia clavigignenti-juglandacearum at Different Phylogenetic Distances.</title>
        <authorList>
            <person name="Demers J.E."/>
            <person name="Castlebury L.A."/>
        </authorList>
    </citation>
    <scope>NUCLEOTIDE SEQUENCE</scope>
    <source>
        <strain evidence="4">CBS 121083</strain>
    </source>
</reference>
<dbReference type="InterPro" id="IPR000477">
    <property type="entry name" value="RT_dom"/>
</dbReference>